<reference evidence="7" key="2">
    <citation type="submission" date="2024-02" db="EMBL/GenBank/DDBJ databases">
        <title>The Genome Sequence of Enterococcus diestrammenae JM9A.</title>
        <authorList>
            <person name="Earl A."/>
            <person name="Manson A."/>
            <person name="Gilmore M."/>
            <person name="Sanders J."/>
            <person name="Shea T."/>
            <person name="Howe W."/>
            <person name="Livny J."/>
            <person name="Cuomo C."/>
            <person name="Neafsey D."/>
            <person name="Birren B."/>
        </authorList>
    </citation>
    <scope>NUCLEOTIDE SEQUENCE</scope>
    <source>
        <strain evidence="7">JM9A</strain>
    </source>
</reference>
<dbReference type="PANTHER" id="PTHR47891:SF2">
    <property type="entry name" value="MAGNESIUM AND COBALT TRANSPORTER"/>
    <property type="match status" value="1"/>
</dbReference>
<feature type="transmembrane region" description="Helical" evidence="6">
    <location>
        <begin position="254"/>
        <end position="275"/>
    </location>
</feature>
<protein>
    <submittedName>
        <fullName evidence="7">Magnesium transporter</fullName>
    </submittedName>
</protein>
<feature type="transmembrane region" description="Helical" evidence="6">
    <location>
        <begin position="287"/>
        <end position="306"/>
    </location>
</feature>
<organism evidence="7 8">
    <name type="scientific">Enterococcus diestrammenae</name>
    <dbReference type="NCBI Taxonomy" id="1155073"/>
    <lineage>
        <taxon>Bacteria</taxon>
        <taxon>Bacillati</taxon>
        <taxon>Bacillota</taxon>
        <taxon>Bacilli</taxon>
        <taxon>Lactobacillales</taxon>
        <taxon>Enterococcaceae</taxon>
        <taxon>Enterococcus</taxon>
    </lineage>
</organism>
<keyword evidence="3 6" id="KW-0812">Transmembrane</keyword>
<accession>A0ABV0EXJ2</accession>
<dbReference type="Proteomes" id="UP001429357">
    <property type="component" value="Unassembled WGS sequence"/>
</dbReference>
<dbReference type="InterPro" id="IPR002523">
    <property type="entry name" value="MgTranspt_CorA/ZnTranspt_ZntB"/>
</dbReference>
<dbReference type="SUPFAM" id="SSF144083">
    <property type="entry name" value="Magnesium transport protein CorA, transmembrane region"/>
    <property type="match status" value="1"/>
</dbReference>
<keyword evidence="8" id="KW-1185">Reference proteome</keyword>
<gene>
    <name evidence="7" type="ORF">BAU18_000062</name>
</gene>
<evidence type="ECO:0000256" key="4">
    <source>
        <dbReference type="ARBA" id="ARBA00022989"/>
    </source>
</evidence>
<comment type="similarity">
    <text evidence="2">Belongs to the CorA metal ion transporter (MIT) (TC 1.A.35) family.</text>
</comment>
<comment type="caution">
    <text evidence="7">The sequence shown here is derived from an EMBL/GenBank/DDBJ whole genome shotgun (WGS) entry which is preliminary data.</text>
</comment>
<name>A0ABV0EXJ2_9ENTE</name>
<evidence type="ECO:0000256" key="6">
    <source>
        <dbReference type="SAM" id="Phobius"/>
    </source>
</evidence>
<dbReference type="InterPro" id="IPR047199">
    <property type="entry name" value="CorA-like"/>
</dbReference>
<evidence type="ECO:0000313" key="8">
    <source>
        <dbReference type="Proteomes" id="UP001429357"/>
    </source>
</evidence>
<dbReference type="Gene3D" id="1.20.58.340">
    <property type="entry name" value="Magnesium transport protein CorA, transmembrane region"/>
    <property type="match status" value="2"/>
</dbReference>
<dbReference type="SUPFAM" id="SSF143865">
    <property type="entry name" value="CorA soluble domain-like"/>
    <property type="match status" value="1"/>
</dbReference>
<dbReference type="InterPro" id="IPR045863">
    <property type="entry name" value="CorA_TM1_TM2"/>
</dbReference>
<sequence length="313" mass="35864">MISTFKITDSGIEKATQDVSNWIVLQKATKVELTEIVEKYELPKDIFLGGDDAEEINHYEKMNNDRLGELTILSLMNLSDNRELPIEKRLEPLILIFAKEMTLTFVGDNSDFLTSFLTRSAHKVTNKEQLCAYIIKRAYAHFLKELKTIKKIIDELDAAARITTKNEELFRLADTQRDVVYLDNTLQGQKETLNYLWEETDFAQQLGDENLVYNIRLRQAHAEERILIYRDLLETIGGLFSDMMSNHLNHLMKFLESATLVVSIPALVAGIWGMNTGGLPGKETKNGFFFVMILAVVVSILTTIYLKRKDFTK</sequence>
<dbReference type="EMBL" id="MAEI02000001">
    <property type="protein sequence ID" value="MEO1780523.1"/>
    <property type="molecule type" value="Genomic_DNA"/>
</dbReference>
<evidence type="ECO:0000256" key="3">
    <source>
        <dbReference type="ARBA" id="ARBA00022692"/>
    </source>
</evidence>
<dbReference type="InterPro" id="IPR045861">
    <property type="entry name" value="CorA_cytoplasmic_dom"/>
</dbReference>
<evidence type="ECO:0000256" key="1">
    <source>
        <dbReference type="ARBA" id="ARBA00004141"/>
    </source>
</evidence>
<keyword evidence="4 6" id="KW-1133">Transmembrane helix</keyword>
<dbReference type="PANTHER" id="PTHR47891">
    <property type="entry name" value="TRANSPORTER-RELATED"/>
    <property type="match status" value="1"/>
</dbReference>
<dbReference type="Pfam" id="PF01544">
    <property type="entry name" value="CorA"/>
    <property type="match status" value="1"/>
</dbReference>
<evidence type="ECO:0000256" key="2">
    <source>
        <dbReference type="ARBA" id="ARBA00009765"/>
    </source>
</evidence>
<reference evidence="7" key="1">
    <citation type="submission" date="2016-06" db="EMBL/GenBank/DDBJ databases">
        <authorList>
            <person name="Van Tyne D."/>
        </authorList>
    </citation>
    <scope>NUCLEOTIDE SEQUENCE</scope>
    <source>
        <strain evidence="7">JM9A</strain>
    </source>
</reference>
<dbReference type="RefSeq" id="WP_161868947.1">
    <property type="nucleotide sequence ID" value="NZ_MAEI02000001.1"/>
</dbReference>
<comment type="subcellular location">
    <subcellularLocation>
        <location evidence="1">Membrane</location>
        <topology evidence="1">Multi-pass membrane protein</topology>
    </subcellularLocation>
</comment>
<keyword evidence="5 6" id="KW-0472">Membrane</keyword>
<evidence type="ECO:0000313" key="7">
    <source>
        <dbReference type="EMBL" id="MEO1780523.1"/>
    </source>
</evidence>
<proteinExistence type="inferred from homology"/>
<evidence type="ECO:0000256" key="5">
    <source>
        <dbReference type="ARBA" id="ARBA00023136"/>
    </source>
</evidence>
<dbReference type="CDD" id="cd12827">
    <property type="entry name" value="EcCorA_ZntB-like_u2"/>
    <property type="match status" value="1"/>
</dbReference>